<dbReference type="GO" id="GO:0019212">
    <property type="term" value="F:phosphatase inhibitor activity"/>
    <property type="evidence" value="ECO:0007669"/>
    <property type="project" value="TreeGrafter"/>
</dbReference>
<dbReference type="SUPFAM" id="SSF46579">
    <property type="entry name" value="Prefoldin"/>
    <property type="match status" value="1"/>
</dbReference>
<feature type="compositionally biased region" description="Low complexity" evidence="1">
    <location>
        <begin position="389"/>
        <end position="400"/>
    </location>
</feature>
<accession>A0A2K3PU78</accession>
<feature type="compositionally biased region" description="Acidic residues" evidence="1">
    <location>
        <begin position="364"/>
        <end position="375"/>
    </location>
</feature>
<dbReference type="InterPro" id="IPR052255">
    <property type="entry name" value="RNA_pol_II_subunit5-mediator"/>
</dbReference>
<sequence>MSDAKDGFLNHRLRLEETVKQLRKALQQWQTWDAEYEALKEEVEAAAPDNSSQAGELHRIRHDFEGELLHGKEVDEIFGLQELRPKDQIINVLQRRIDYVTKNIETLQKQLETTENKHAAATAASQPDATDEGGQPITEIIEELDADDNVVSYHLNRPGDAVPRVRDALEEAGIKDLPGGEPRPKHQGAESLPAQRRSKNGQIHPNPTSRSEKESPQPAAATKKTVSFSDDAISEDAPTPAATAGMSRRARRVEQIMKTAKEQETISNEKPVIPEDEDPDDADLRQQMLQYSMGEVGAVVAEIQLEEGDTSDESDGDFDGDDYDDEDKFGRSTGRVVTDAYRQRMLELEKSLGIKSRFTRAAEDGDEDSAVDDDEGIGRIVVKHGTETPPSASKPAPSKSSIKDKQGNVEGKKDVRFAPSLDVAPVDEPAVSVVEERGEPVVEPLSDIVERSGPSNPTESKASRTQSRFKKARDGPPSSGDIPKGPFHVPFKFMEQEQHDIPTGRDGVTLADQLVEREPTSNAAPPDGFDDTMDHNAVAHEYQRLRKKFVQRQGGFLKEDESPVRELDEAEGGPERMSRFKAARLSRQ</sequence>
<feature type="region of interest" description="Disordered" evidence="1">
    <location>
        <begin position="115"/>
        <end position="134"/>
    </location>
</feature>
<comment type="caution">
    <text evidence="3">The sequence shown here is derived from an EMBL/GenBank/DDBJ whole genome shotgun (WGS) entry which is preliminary data.</text>
</comment>
<protein>
    <recommendedName>
        <fullName evidence="2">DUF3835 domain-containing protein</fullName>
    </recommendedName>
</protein>
<feature type="compositionally biased region" description="Polar residues" evidence="1">
    <location>
        <begin position="453"/>
        <end position="466"/>
    </location>
</feature>
<dbReference type="STRING" id="45235.A0A2K3PU78"/>
<feature type="compositionally biased region" description="Polar residues" evidence="1">
    <location>
        <begin position="200"/>
        <end position="209"/>
    </location>
</feature>
<feature type="compositionally biased region" description="Basic and acidic residues" evidence="1">
    <location>
        <begin position="557"/>
        <end position="578"/>
    </location>
</feature>
<feature type="domain" description="DUF3835" evidence="2">
    <location>
        <begin position="510"/>
        <end position="585"/>
    </location>
</feature>
<gene>
    <name evidence="3" type="ORF">TCAP_07508</name>
</gene>
<dbReference type="Pfam" id="PF12927">
    <property type="entry name" value="DUF3835"/>
    <property type="match status" value="1"/>
</dbReference>
<reference evidence="3 4" key="1">
    <citation type="submission" date="2017-08" db="EMBL/GenBank/DDBJ databases">
        <title>Harnessing the power of phylogenomics to disentangle the directionality and signatures of interkingdom host jumping in the parasitic fungal genus Tolypocladium.</title>
        <authorList>
            <person name="Quandt C.A."/>
            <person name="Patterson W."/>
            <person name="Spatafora J.W."/>
        </authorList>
    </citation>
    <scope>NUCLEOTIDE SEQUENCE [LARGE SCALE GENOMIC DNA]</scope>
    <source>
        <strain evidence="3 4">CBS 113982</strain>
    </source>
</reference>
<feature type="region of interest" description="Disordered" evidence="1">
    <location>
        <begin position="554"/>
        <end position="588"/>
    </location>
</feature>
<evidence type="ECO:0000313" key="4">
    <source>
        <dbReference type="Proteomes" id="UP000236621"/>
    </source>
</evidence>
<proteinExistence type="predicted"/>
<dbReference type="GO" id="GO:0003714">
    <property type="term" value="F:transcription corepressor activity"/>
    <property type="evidence" value="ECO:0007669"/>
    <property type="project" value="TreeGrafter"/>
</dbReference>
<feature type="region of interest" description="Disordered" evidence="1">
    <location>
        <begin position="305"/>
        <end position="331"/>
    </location>
</feature>
<dbReference type="InterPro" id="IPR024325">
    <property type="entry name" value="DUF3835"/>
</dbReference>
<dbReference type="GO" id="GO:0003682">
    <property type="term" value="F:chromatin binding"/>
    <property type="evidence" value="ECO:0007669"/>
    <property type="project" value="TreeGrafter"/>
</dbReference>
<dbReference type="OrthoDB" id="21413at2759"/>
<dbReference type="GO" id="GO:0000122">
    <property type="term" value="P:negative regulation of transcription by RNA polymerase II"/>
    <property type="evidence" value="ECO:0007669"/>
    <property type="project" value="TreeGrafter"/>
</dbReference>
<dbReference type="PANTHER" id="PTHR15111:SF0">
    <property type="entry name" value="UNCONVENTIONAL PREFOLDIN RPB5 INTERACTOR 1"/>
    <property type="match status" value="1"/>
</dbReference>
<dbReference type="EMBL" id="NRSZ01001308">
    <property type="protein sequence ID" value="PNY18827.1"/>
    <property type="molecule type" value="Genomic_DNA"/>
</dbReference>
<organism evidence="3 4">
    <name type="scientific">Tolypocladium capitatum</name>
    <dbReference type="NCBI Taxonomy" id="45235"/>
    <lineage>
        <taxon>Eukaryota</taxon>
        <taxon>Fungi</taxon>
        <taxon>Dikarya</taxon>
        <taxon>Ascomycota</taxon>
        <taxon>Pezizomycotina</taxon>
        <taxon>Sordariomycetes</taxon>
        <taxon>Hypocreomycetidae</taxon>
        <taxon>Hypocreales</taxon>
        <taxon>Ophiocordycipitaceae</taxon>
        <taxon>Tolypocladium</taxon>
    </lineage>
</organism>
<evidence type="ECO:0000259" key="2">
    <source>
        <dbReference type="Pfam" id="PF12927"/>
    </source>
</evidence>
<dbReference type="Pfam" id="PF13758">
    <property type="entry name" value="Prefoldin_3"/>
    <property type="match status" value="1"/>
</dbReference>
<feature type="compositionally biased region" description="Basic residues" evidence="1">
    <location>
        <begin position="579"/>
        <end position="588"/>
    </location>
</feature>
<feature type="compositionally biased region" description="Basic and acidic residues" evidence="1">
    <location>
        <begin position="401"/>
        <end position="416"/>
    </location>
</feature>
<dbReference type="Proteomes" id="UP000236621">
    <property type="component" value="Unassembled WGS sequence"/>
</dbReference>
<feature type="region of interest" description="Disordered" evidence="1">
    <location>
        <begin position="359"/>
        <end position="488"/>
    </location>
</feature>
<dbReference type="InterPro" id="IPR039553">
    <property type="entry name" value="Prefoldin-like"/>
</dbReference>
<name>A0A2K3PU78_9HYPO</name>
<dbReference type="AlphaFoldDB" id="A0A2K3PU78"/>
<keyword evidence="4" id="KW-1185">Reference proteome</keyword>
<evidence type="ECO:0000313" key="3">
    <source>
        <dbReference type="EMBL" id="PNY18827.1"/>
    </source>
</evidence>
<feature type="compositionally biased region" description="Basic and acidic residues" evidence="1">
    <location>
        <begin position="252"/>
        <end position="264"/>
    </location>
</feature>
<dbReference type="PANTHER" id="PTHR15111">
    <property type="entry name" value="RNA POLYMERASE II SUBUNIT 5-MEDIATING PROTEIN NNX3"/>
    <property type="match status" value="1"/>
</dbReference>
<feature type="compositionally biased region" description="Acidic residues" evidence="1">
    <location>
        <begin position="305"/>
        <end position="327"/>
    </location>
</feature>
<feature type="region of interest" description="Disordered" evidence="1">
    <location>
        <begin position="174"/>
        <end position="280"/>
    </location>
</feature>
<evidence type="ECO:0000256" key="1">
    <source>
        <dbReference type="SAM" id="MobiDB-lite"/>
    </source>
</evidence>